<dbReference type="Pfam" id="PF09709">
    <property type="entry name" value="Cas_Csd1"/>
    <property type="match status" value="1"/>
</dbReference>
<dbReference type="NCBIfam" id="TIGR01863">
    <property type="entry name" value="cas_Csd1"/>
    <property type="match status" value="1"/>
</dbReference>
<proteinExistence type="predicted"/>
<gene>
    <name evidence="2" type="ORF">EDC14_101643</name>
</gene>
<protein>
    <submittedName>
        <fullName evidence="2">CRISPR-associated Csd1 family protein</fullName>
    </submittedName>
</protein>
<accession>A0A4R1RII5</accession>
<dbReference type="OrthoDB" id="5389988at2"/>
<keyword evidence="3" id="KW-1185">Reference proteome</keyword>
<name>A0A4R1RII5_HYDET</name>
<dbReference type="EMBL" id="SLUN01000016">
    <property type="protein sequence ID" value="TCL65913.1"/>
    <property type="molecule type" value="Genomic_DNA"/>
</dbReference>
<evidence type="ECO:0000313" key="3">
    <source>
        <dbReference type="Proteomes" id="UP000295008"/>
    </source>
</evidence>
<dbReference type="Proteomes" id="UP000295008">
    <property type="component" value="Unassembled WGS sequence"/>
</dbReference>
<reference evidence="2 3" key="1">
    <citation type="submission" date="2019-03" db="EMBL/GenBank/DDBJ databases">
        <title>Genomic Encyclopedia of Type Strains, Phase IV (KMG-IV): sequencing the most valuable type-strain genomes for metagenomic binning, comparative biology and taxonomic classification.</title>
        <authorList>
            <person name="Goeker M."/>
        </authorList>
    </citation>
    <scope>NUCLEOTIDE SEQUENCE [LARGE SCALE GENOMIC DNA]</scope>
    <source>
        <strain evidence="2 3">LX-B</strain>
    </source>
</reference>
<feature type="region of interest" description="Disordered" evidence="1">
    <location>
        <begin position="621"/>
        <end position="641"/>
    </location>
</feature>
<evidence type="ECO:0000256" key="1">
    <source>
        <dbReference type="SAM" id="MobiDB-lite"/>
    </source>
</evidence>
<sequence>MSWMQNLCDTYDACADAVGICGENQTTMLLPLGHLLTELDVIVHLKKDGTFQRAENIKSSAKNKTLICVPCTDESEARSGTKAIDFPHPLFDQIKYLFTQKYVDNLEKWMVYLKNNSKYSYAYQAIAAVYHYVVKGTISDDLLSFQMTVKDDMFVGFCVNFDNSFEDRLWMMPELWKAWIDFYLSEDIAKRQSKDVCYITGDKSAFTEKHPKSINRSSGNAKLITGNDGTNFTFRGRFKQPSQAVTVSFEASQKAHQALRWLISKPSCYRCDSQAIVAWAIDSIPDVPGFYDDSYDVYNAVAQTDEERLTLAENAIYVDYANALKKALSGYSTSSKLKTHIRRISIMSTDAATTGRLSVTYYRELSENEYEERIENWHNTCKWYQPFGKDADGTYKTGYFIGAPAVDRIALAVLGKRRKQKDESYDKLVKNLREQLVHCIFDGERIPASMVNAALNRASNPLAFENTGAKSNSDRWRDWEYVLGAACALIKRYYYDYKKEEIAVELETERRDRDYLYGRLLAVADKIESSARYKQGKAKEDERATNAVRYMTVFSQHPFRTWNMLFTQQLNPYIQQLNGAGWYLNLIGDIKQLFEPGAFERDASLDGKYLLGFFAQRQELRKNQKNNNNNGGEDNELNKEN</sequence>
<dbReference type="AlphaFoldDB" id="A0A4R1RII5"/>
<dbReference type="InterPro" id="IPR010144">
    <property type="entry name" value="CRISPR-assoc_prot_Csd1-typ"/>
</dbReference>
<organism evidence="2 3">
    <name type="scientific">Hydrogenispora ethanolica</name>
    <dbReference type="NCBI Taxonomy" id="1082276"/>
    <lineage>
        <taxon>Bacteria</taxon>
        <taxon>Bacillati</taxon>
        <taxon>Bacillota</taxon>
        <taxon>Hydrogenispora</taxon>
    </lineage>
</organism>
<dbReference type="RefSeq" id="WP_132014876.1">
    <property type="nucleotide sequence ID" value="NZ_SLUN01000016.1"/>
</dbReference>
<evidence type="ECO:0000313" key="2">
    <source>
        <dbReference type="EMBL" id="TCL65913.1"/>
    </source>
</evidence>
<comment type="caution">
    <text evidence="2">The sequence shown here is derived from an EMBL/GenBank/DDBJ whole genome shotgun (WGS) entry which is preliminary data.</text>
</comment>